<feature type="binding site" evidence="4">
    <location>
        <position position="144"/>
    </location>
    <ligand>
        <name>NADP(+)</name>
        <dbReference type="ChEBI" id="CHEBI:58349"/>
    </ligand>
</feature>
<sequence length="325" mass="37319">MVLVTGGAGFIGSCIVRMLNDRGIEDIIIADHIASTDKWMNMRNKKYIEYIERSELLERLPEFAGKLTHVIHMGACSATTEKDFDFLYKNNFEYTKTLWKFCTENKISFIYASSAATYGDGSEGFDDKCDIDKLRPLNGYGYSKQLFDQWVKKQLNGGFNRPKQHVGFKFFNVYGPNEYFKGSMASVVFHTFNDVTATGKKGLFKSYKDGYKDGEQLRDFVYVKDICKVVSFMIDHPEVSGLFNLGTGQARSFYDLAAATFDAMGKERNIEFIDMPETLRGKYQYYTQAEMSKLREAGYTDCFYSLEEGVKDYVQGYLMKGYENY</sequence>
<feature type="binding site" evidence="4">
    <location>
        <position position="38"/>
    </location>
    <ligand>
        <name>NADP(+)</name>
        <dbReference type="ChEBI" id="CHEBI:58349"/>
    </ligand>
</feature>
<feature type="binding site" evidence="4">
    <location>
        <position position="283"/>
    </location>
    <ligand>
        <name>substrate</name>
    </ligand>
</feature>
<dbReference type="GO" id="GO:0005975">
    <property type="term" value="P:carbohydrate metabolic process"/>
    <property type="evidence" value="ECO:0007669"/>
    <property type="project" value="UniProtKB-UniRule"/>
</dbReference>
<feature type="binding site" evidence="4">
    <location>
        <position position="190"/>
    </location>
    <ligand>
        <name>substrate</name>
    </ligand>
</feature>
<feature type="binding site" evidence="4">
    <location>
        <begin position="73"/>
        <end position="77"/>
    </location>
    <ligand>
        <name>NADP(+)</name>
        <dbReference type="ChEBI" id="CHEBI:58349"/>
    </ligand>
</feature>
<dbReference type="AlphaFoldDB" id="A0A1H7F6J7"/>
<dbReference type="GO" id="GO:0008712">
    <property type="term" value="F:ADP-glyceromanno-heptose 6-epimerase activity"/>
    <property type="evidence" value="ECO:0007669"/>
    <property type="project" value="UniProtKB-UniRule"/>
</dbReference>
<comment type="catalytic activity">
    <reaction evidence="4">
        <text>ADP-D-glycero-beta-D-manno-heptose = ADP-L-glycero-beta-D-manno-heptose</text>
        <dbReference type="Rhea" id="RHEA:17577"/>
        <dbReference type="ChEBI" id="CHEBI:59967"/>
        <dbReference type="ChEBI" id="CHEBI:61506"/>
        <dbReference type="EC" id="5.1.3.20"/>
    </reaction>
</comment>
<feature type="binding site" evidence="4">
    <location>
        <begin position="31"/>
        <end position="32"/>
    </location>
    <ligand>
        <name>NADP(+)</name>
        <dbReference type="ChEBI" id="CHEBI:58349"/>
    </ligand>
</feature>
<feature type="domain" description="NAD-dependent epimerase/dehydratase" evidence="5">
    <location>
        <begin position="2"/>
        <end position="246"/>
    </location>
</feature>
<comment type="function">
    <text evidence="4">Catalyzes the interconversion between ADP-D-glycero-beta-D-manno-heptose and ADP-L-glycero-beta-D-manno-heptose via an epimerization at carbon 6 of the heptose.</text>
</comment>
<dbReference type="EMBL" id="FNZX01000003">
    <property type="protein sequence ID" value="SEK21733.1"/>
    <property type="molecule type" value="Genomic_DNA"/>
</dbReference>
<dbReference type="HAMAP" id="MF_01601">
    <property type="entry name" value="Heptose_epimerase"/>
    <property type="match status" value="1"/>
</dbReference>
<gene>
    <name evidence="4" type="primary">hldD</name>
    <name evidence="6" type="ORF">SAMN02910377_00345</name>
</gene>
<evidence type="ECO:0000256" key="3">
    <source>
        <dbReference type="ARBA" id="ARBA00023277"/>
    </source>
</evidence>
<dbReference type="GO" id="GO:0097171">
    <property type="term" value="P:ADP-L-glycero-beta-D-manno-heptose biosynthetic process"/>
    <property type="evidence" value="ECO:0007669"/>
    <property type="project" value="UniProtKB-UniPathway"/>
</dbReference>
<keyword evidence="3 4" id="KW-0119">Carbohydrate metabolism</keyword>
<feature type="binding site" evidence="4">
    <location>
        <position position="172"/>
    </location>
    <ligand>
        <name>substrate</name>
    </ligand>
</feature>
<dbReference type="CDD" id="cd05248">
    <property type="entry name" value="ADP_GME_SDR_e"/>
    <property type="match status" value="1"/>
</dbReference>
<reference evidence="7" key="1">
    <citation type="submission" date="2016-10" db="EMBL/GenBank/DDBJ databases">
        <authorList>
            <person name="Varghese N."/>
        </authorList>
    </citation>
    <scope>NUCLEOTIDE SEQUENCE [LARGE SCALE GENOMIC DNA]</scope>
    <source>
        <strain evidence="7">ACV-9</strain>
    </source>
</reference>
<comment type="pathway">
    <text evidence="4">Nucleotide-sugar biosynthesis; ADP-L-glycero-beta-D-manno-heptose biosynthesis; ADP-L-glycero-beta-D-manno-heptose from D-glycero-beta-D-manno-heptose 7-phosphate: step 4/4.</text>
</comment>
<comment type="cofactor">
    <cofactor evidence="4">
        <name>NADP(+)</name>
        <dbReference type="ChEBI" id="CHEBI:58349"/>
    </cofactor>
    <text evidence="4">Binds 1 NADP(+) per subunit.</text>
</comment>
<accession>A0A1H7F6J7</accession>
<feature type="binding site" evidence="4">
    <location>
        <position position="218"/>
    </location>
    <ligand>
        <name>substrate</name>
    </ligand>
</feature>
<name>A0A1H7F6J7_9FIRM</name>
<dbReference type="Proteomes" id="UP000182321">
    <property type="component" value="Unassembled WGS sequence"/>
</dbReference>
<keyword evidence="2 4" id="KW-0413">Isomerase</keyword>
<evidence type="ECO:0000256" key="2">
    <source>
        <dbReference type="ARBA" id="ARBA00023235"/>
    </source>
</evidence>
<dbReference type="Gene3D" id="3.90.25.10">
    <property type="entry name" value="UDP-galactose 4-epimerase, domain 1"/>
    <property type="match status" value="1"/>
</dbReference>
<feature type="binding site" evidence="4">
    <location>
        <position position="53"/>
    </location>
    <ligand>
        <name>NADP(+)</name>
        <dbReference type="ChEBI" id="CHEBI:58349"/>
    </ligand>
</feature>
<dbReference type="InterPro" id="IPR011912">
    <property type="entry name" value="Heptose_epim"/>
</dbReference>
<dbReference type="PANTHER" id="PTHR43103:SF3">
    <property type="entry name" value="ADP-L-GLYCERO-D-MANNO-HEPTOSE-6-EPIMERASE"/>
    <property type="match status" value="1"/>
</dbReference>
<dbReference type="EC" id="5.1.3.20" evidence="4"/>
<evidence type="ECO:0000313" key="6">
    <source>
        <dbReference type="EMBL" id="SEK21733.1"/>
    </source>
</evidence>
<comment type="subunit">
    <text evidence="4">Homopentamer.</text>
</comment>
<evidence type="ECO:0000313" key="7">
    <source>
        <dbReference type="Proteomes" id="UP000182321"/>
    </source>
</evidence>
<feature type="binding site" evidence="4">
    <location>
        <position position="181"/>
    </location>
    <ligand>
        <name>NADP(+)</name>
        <dbReference type="ChEBI" id="CHEBI:58349"/>
    </ligand>
</feature>
<keyword evidence="7" id="KW-1185">Reference proteome</keyword>
<dbReference type="InterPro" id="IPR036291">
    <property type="entry name" value="NAD(P)-bd_dom_sf"/>
</dbReference>
<dbReference type="GO" id="GO:0050661">
    <property type="term" value="F:NADP binding"/>
    <property type="evidence" value="ECO:0007669"/>
    <property type="project" value="InterPro"/>
</dbReference>
<dbReference type="NCBIfam" id="TIGR02197">
    <property type="entry name" value="heptose_epim"/>
    <property type="match status" value="1"/>
</dbReference>
<keyword evidence="1 4" id="KW-0521">NADP</keyword>
<feature type="binding site" evidence="4">
    <location>
        <position position="183"/>
    </location>
    <ligand>
        <name>substrate</name>
    </ligand>
</feature>
<dbReference type="Gene3D" id="3.40.50.720">
    <property type="entry name" value="NAD(P)-binding Rossmann-like Domain"/>
    <property type="match status" value="1"/>
</dbReference>
<feature type="binding site" evidence="4">
    <location>
        <position position="173"/>
    </location>
    <ligand>
        <name>NADP(+)</name>
        <dbReference type="ChEBI" id="CHEBI:58349"/>
    </ligand>
</feature>
<comment type="similarity">
    <text evidence="4">Belongs to the NAD(P)-dependent epimerase/dehydratase family. HldD subfamily.</text>
</comment>
<dbReference type="PANTHER" id="PTHR43103">
    <property type="entry name" value="NUCLEOSIDE-DIPHOSPHATE-SUGAR EPIMERASE"/>
    <property type="match status" value="1"/>
</dbReference>
<feature type="binding site" evidence="4">
    <location>
        <position position="90"/>
    </location>
    <ligand>
        <name>NADP(+)</name>
        <dbReference type="ChEBI" id="CHEBI:58349"/>
    </ligand>
</feature>
<evidence type="ECO:0000259" key="5">
    <source>
        <dbReference type="Pfam" id="PF01370"/>
    </source>
</evidence>
<organism evidence="6 7">
    <name type="scientific">Pseudobutyrivibrio ruminis</name>
    <dbReference type="NCBI Taxonomy" id="46206"/>
    <lineage>
        <taxon>Bacteria</taxon>
        <taxon>Bacillati</taxon>
        <taxon>Bacillota</taxon>
        <taxon>Clostridia</taxon>
        <taxon>Lachnospirales</taxon>
        <taxon>Lachnospiraceae</taxon>
        <taxon>Pseudobutyrivibrio</taxon>
    </lineage>
</organism>
<feature type="active site" description="Proton acceptor" evidence="4">
    <location>
        <position position="140"/>
    </location>
</feature>
<dbReference type="SUPFAM" id="SSF51735">
    <property type="entry name" value="NAD(P)-binding Rossmann-fold domains"/>
    <property type="match status" value="1"/>
</dbReference>
<feature type="binding site" evidence="4">
    <location>
        <begin position="10"/>
        <end position="11"/>
    </location>
    <ligand>
        <name>NADP(+)</name>
        <dbReference type="ChEBI" id="CHEBI:58349"/>
    </ligand>
</feature>
<feature type="active site" description="Proton acceptor" evidence="4">
    <location>
        <position position="181"/>
    </location>
</feature>
<evidence type="ECO:0000256" key="4">
    <source>
        <dbReference type="HAMAP-Rule" id="MF_01601"/>
    </source>
</evidence>
<proteinExistence type="inferred from homology"/>
<dbReference type="Pfam" id="PF01370">
    <property type="entry name" value="Epimerase"/>
    <property type="match status" value="1"/>
</dbReference>
<feature type="binding site" evidence="4">
    <location>
        <begin position="204"/>
        <end position="207"/>
    </location>
    <ligand>
        <name>substrate</name>
    </ligand>
</feature>
<evidence type="ECO:0000256" key="1">
    <source>
        <dbReference type="ARBA" id="ARBA00022857"/>
    </source>
</evidence>
<protein>
    <recommendedName>
        <fullName evidence="4">ADP-L-glycero-D-manno-heptose-6-epimerase</fullName>
        <ecNumber evidence="4">5.1.3.20</ecNumber>
    </recommendedName>
    <alternativeName>
        <fullName evidence="4">ADP-L-glycero-beta-D-manno-heptose-6-epimerase</fullName>
        <shortName evidence="4">ADP-glyceromanno-heptose 6-epimerase</shortName>
        <shortName evidence="4">ADP-hep 6-epimerase</shortName>
        <shortName evidence="4">AGME</shortName>
    </alternativeName>
</protein>
<dbReference type="RefSeq" id="WP_074788836.1">
    <property type="nucleotide sequence ID" value="NZ_FNZX01000003.1"/>
</dbReference>
<dbReference type="InterPro" id="IPR001509">
    <property type="entry name" value="Epimerase_deHydtase"/>
</dbReference>
<comment type="domain">
    <text evidence="4">Contains a large N-terminal NADP-binding domain, and a smaller C-terminal substrate-binding domain.</text>
</comment>
<dbReference type="UniPathway" id="UPA00356">
    <property type="reaction ID" value="UER00440"/>
</dbReference>